<dbReference type="EMBL" id="DTHB01000043">
    <property type="protein sequence ID" value="HGB14847.1"/>
    <property type="molecule type" value="Genomic_DNA"/>
</dbReference>
<evidence type="ECO:0000313" key="1">
    <source>
        <dbReference type="EMBL" id="HGB14847.1"/>
    </source>
</evidence>
<dbReference type="AlphaFoldDB" id="A0A7C3SL07"/>
<reference evidence="1" key="1">
    <citation type="journal article" date="2020" name="mSystems">
        <title>Genome- and Community-Level Interaction Insights into Carbon Utilization and Element Cycling Functions of Hydrothermarchaeota in Hydrothermal Sediment.</title>
        <authorList>
            <person name="Zhou Z."/>
            <person name="Liu Y."/>
            <person name="Xu W."/>
            <person name="Pan J."/>
            <person name="Luo Z.H."/>
            <person name="Li M."/>
        </authorList>
    </citation>
    <scope>NUCLEOTIDE SEQUENCE [LARGE SCALE GENOMIC DNA]</scope>
    <source>
        <strain evidence="1">SpSt-776</strain>
    </source>
</reference>
<protein>
    <submittedName>
        <fullName evidence="1">Uncharacterized protein</fullName>
    </submittedName>
</protein>
<name>A0A7C3SL07_9BACT</name>
<organism evidence="1">
    <name type="scientific">Desulfobacca acetoxidans</name>
    <dbReference type="NCBI Taxonomy" id="60893"/>
    <lineage>
        <taxon>Bacteria</taxon>
        <taxon>Pseudomonadati</taxon>
        <taxon>Thermodesulfobacteriota</taxon>
        <taxon>Desulfobaccia</taxon>
        <taxon>Desulfobaccales</taxon>
        <taxon>Desulfobaccaceae</taxon>
        <taxon>Desulfobacca</taxon>
    </lineage>
</organism>
<gene>
    <name evidence="1" type="ORF">ENV62_06395</name>
</gene>
<sequence length="83" mass="9322">MPVQYGEHCAWLKGICSVEEAEQIYEWLMRNPAGVVDLGEAEHLHAAVFQVLLALKAKVKGRPQDPFLARYINPLFKDDGEGI</sequence>
<proteinExistence type="predicted"/>
<comment type="caution">
    <text evidence="1">The sequence shown here is derived from an EMBL/GenBank/DDBJ whole genome shotgun (WGS) entry which is preliminary data.</text>
</comment>
<accession>A0A7C3SL07</accession>